<organism evidence="1 2">
    <name type="scientific">Dreissena polymorpha</name>
    <name type="common">Zebra mussel</name>
    <name type="synonym">Mytilus polymorpha</name>
    <dbReference type="NCBI Taxonomy" id="45954"/>
    <lineage>
        <taxon>Eukaryota</taxon>
        <taxon>Metazoa</taxon>
        <taxon>Spiralia</taxon>
        <taxon>Lophotrochozoa</taxon>
        <taxon>Mollusca</taxon>
        <taxon>Bivalvia</taxon>
        <taxon>Autobranchia</taxon>
        <taxon>Heteroconchia</taxon>
        <taxon>Euheterodonta</taxon>
        <taxon>Imparidentia</taxon>
        <taxon>Neoheterodontei</taxon>
        <taxon>Myida</taxon>
        <taxon>Dreissenoidea</taxon>
        <taxon>Dreissenidae</taxon>
        <taxon>Dreissena</taxon>
    </lineage>
</organism>
<reference evidence="1" key="2">
    <citation type="submission" date="2020-11" db="EMBL/GenBank/DDBJ databases">
        <authorList>
            <person name="McCartney M.A."/>
            <person name="Auch B."/>
            <person name="Kono T."/>
            <person name="Mallez S."/>
            <person name="Becker A."/>
            <person name="Gohl D.M."/>
            <person name="Silverstein K.A.T."/>
            <person name="Koren S."/>
            <person name="Bechman K.B."/>
            <person name="Herman A."/>
            <person name="Abrahante J.E."/>
            <person name="Garbe J."/>
        </authorList>
    </citation>
    <scope>NUCLEOTIDE SEQUENCE</scope>
    <source>
        <strain evidence="1">Duluth1</strain>
        <tissue evidence="1">Whole animal</tissue>
    </source>
</reference>
<gene>
    <name evidence="1" type="ORF">DPMN_129315</name>
</gene>
<evidence type="ECO:0000313" key="1">
    <source>
        <dbReference type="EMBL" id="KAH3827379.1"/>
    </source>
</evidence>
<accession>A0A9D4H0Z1</accession>
<sequence>METDLLLYISSKFQCRTLLPPPEVPTTCLIEMYFTGDRKLSLCAHDMDSAA</sequence>
<name>A0A9D4H0Z1_DREPO</name>
<proteinExistence type="predicted"/>
<dbReference type="Proteomes" id="UP000828390">
    <property type="component" value="Unassembled WGS sequence"/>
</dbReference>
<reference evidence="1" key="1">
    <citation type="journal article" date="2019" name="bioRxiv">
        <title>The Genome of the Zebra Mussel, Dreissena polymorpha: A Resource for Invasive Species Research.</title>
        <authorList>
            <person name="McCartney M.A."/>
            <person name="Auch B."/>
            <person name="Kono T."/>
            <person name="Mallez S."/>
            <person name="Zhang Y."/>
            <person name="Obille A."/>
            <person name="Becker A."/>
            <person name="Abrahante J.E."/>
            <person name="Garbe J."/>
            <person name="Badalamenti J.P."/>
            <person name="Herman A."/>
            <person name="Mangelson H."/>
            <person name="Liachko I."/>
            <person name="Sullivan S."/>
            <person name="Sone E.D."/>
            <person name="Koren S."/>
            <person name="Silverstein K.A.T."/>
            <person name="Beckman K.B."/>
            <person name="Gohl D.M."/>
        </authorList>
    </citation>
    <scope>NUCLEOTIDE SEQUENCE</scope>
    <source>
        <strain evidence="1">Duluth1</strain>
        <tissue evidence="1">Whole animal</tissue>
    </source>
</reference>
<comment type="caution">
    <text evidence="1">The sequence shown here is derived from an EMBL/GenBank/DDBJ whole genome shotgun (WGS) entry which is preliminary data.</text>
</comment>
<dbReference type="AlphaFoldDB" id="A0A9D4H0Z1"/>
<keyword evidence="2" id="KW-1185">Reference proteome</keyword>
<dbReference type="EMBL" id="JAIWYP010000005">
    <property type="protein sequence ID" value="KAH3827379.1"/>
    <property type="molecule type" value="Genomic_DNA"/>
</dbReference>
<protein>
    <submittedName>
        <fullName evidence="1">Uncharacterized protein</fullName>
    </submittedName>
</protein>
<evidence type="ECO:0000313" key="2">
    <source>
        <dbReference type="Proteomes" id="UP000828390"/>
    </source>
</evidence>